<feature type="region of interest" description="Disordered" evidence="1">
    <location>
        <begin position="1"/>
        <end position="27"/>
    </location>
</feature>
<dbReference type="InterPro" id="IPR015943">
    <property type="entry name" value="WD40/YVTN_repeat-like_dom_sf"/>
</dbReference>
<comment type="caution">
    <text evidence="2">The sequence shown here is derived from an EMBL/GenBank/DDBJ whole genome shotgun (WGS) entry which is preliminary data.</text>
</comment>
<protein>
    <submittedName>
        <fullName evidence="2">Uncharacterized protein</fullName>
    </submittedName>
</protein>
<accession>W7YQG0</accession>
<organism evidence="2 3">
    <name type="scientific">Paenibacillus pini JCM 16418</name>
    <dbReference type="NCBI Taxonomy" id="1236976"/>
    <lineage>
        <taxon>Bacteria</taxon>
        <taxon>Bacillati</taxon>
        <taxon>Bacillota</taxon>
        <taxon>Bacilli</taxon>
        <taxon>Bacillales</taxon>
        <taxon>Paenibacillaceae</taxon>
        <taxon>Paenibacillus</taxon>
    </lineage>
</organism>
<dbReference type="AlphaFoldDB" id="W7YQG0"/>
<dbReference type="STRING" id="1236976.JCM16418_813"/>
<evidence type="ECO:0000313" key="2">
    <source>
        <dbReference type="EMBL" id="GAF06831.1"/>
    </source>
</evidence>
<dbReference type="RefSeq" id="WP_036646355.1">
    <property type="nucleotide sequence ID" value="NZ_BAVZ01000002.1"/>
</dbReference>
<reference evidence="2 3" key="1">
    <citation type="journal article" date="2014" name="Genome Announc.">
        <title>Draft Genome Sequence of Paenibacillus pini JCM 16418T, Isolated from the Rhizosphere of Pine Tree.</title>
        <authorList>
            <person name="Yuki M."/>
            <person name="Oshima K."/>
            <person name="Suda W."/>
            <person name="Oshida Y."/>
            <person name="Kitamura K."/>
            <person name="Iida Y."/>
            <person name="Hattori M."/>
            <person name="Ohkuma M."/>
        </authorList>
    </citation>
    <scope>NUCLEOTIDE SEQUENCE [LARGE SCALE GENOMIC DNA]</scope>
    <source>
        <strain evidence="2 3">JCM 16418</strain>
    </source>
</reference>
<gene>
    <name evidence="2" type="ORF">JCM16418_813</name>
</gene>
<proteinExistence type="predicted"/>
<dbReference type="SUPFAM" id="SSF82171">
    <property type="entry name" value="DPP6 N-terminal domain-like"/>
    <property type="match status" value="1"/>
</dbReference>
<dbReference type="eggNOG" id="COG2706">
    <property type="taxonomic scope" value="Bacteria"/>
</dbReference>
<dbReference type="GO" id="GO:0046718">
    <property type="term" value="P:symbiont entry into host cell"/>
    <property type="evidence" value="ECO:0007669"/>
    <property type="project" value="InterPro"/>
</dbReference>
<name>W7YQG0_9BACL</name>
<dbReference type="Pfam" id="PF03406">
    <property type="entry name" value="Phage_fiber_2"/>
    <property type="match status" value="1"/>
</dbReference>
<sequence>MFVKKSPEWKAKGSEPPVSKRETGWEVEDRPPAAWLNWFMNSTAESVQELQSKAVEKTYVDEAVASVKVTVPDASLTQKGIVQLSSAKNGMRETVAATEKALGEIQASVTTHLTDNMKHISSAERADWNAKETTTGAQIKADAAKTAANTYTNTEIAKVGRDIARYPGYGYGNPGTNAAKINVTTGYDATVGIGSSFSFYAGGSYTKPVTLSLNGQGVYTIITNGVTKDTIDIVAGKMYSGRIIGTDFLLDSGSGGGAKINGQEEIYAAYNDTINAYDPVVLSEMMTRLPDVSPVPPSYSDTTAFSTDGMLLAASCPSAPYLFLYKKNGNSWYKLPNPTQPPNGHTRGLAFSPDGKFLSTVGFYAPFVTIYKRDGDTFTKLPDLSVLPSGGCYNVSFSPDSSHMSVGHDNFPFVSIYKVTGDTFVKLANPDSYPTGIVRANTFSPDGKFLALGFLQSPYIKIYRREGDIFTTLEYLPIPHPNAGIISLSFSPDNKALAVGYTASPYLMIYVRSRDDFIQMSNPPKMPDNTVYGLCYSPNGKYLSLTYANSPYLITYLIVDPVKYKPLNNPTMLPSYVCVDLAYAPDSNTISVTTYQSPLLMLYDVRLRAVKSSPSINALTNADGAGYALSSGVANDVKKIVRIWRT</sequence>
<evidence type="ECO:0000313" key="3">
    <source>
        <dbReference type="Proteomes" id="UP000019364"/>
    </source>
</evidence>
<dbReference type="GO" id="GO:0019062">
    <property type="term" value="P:virion attachment to host cell"/>
    <property type="evidence" value="ECO:0007669"/>
    <property type="project" value="InterPro"/>
</dbReference>
<dbReference type="Proteomes" id="UP000019364">
    <property type="component" value="Unassembled WGS sequence"/>
</dbReference>
<dbReference type="InterPro" id="IPR005068">
    <property type="entry name" value="Phage_lambda_Stf-r2"/>
</dbReference>
<keyword evidence="3" id="KW-1185">Reference proteome</keyword>
<dbReference type="Gene3D" id="2.130.10.10">
    <property type="entry name" value="YVTN repeat-like/Quinoprotein amine dehydrogenase"/>
    <property type="match status" value="1"/>
</dbReference>
<dbReference type="EMBL" id="BAVZ01000002">
    <property type="protein sequence ID" value="GAF06831.1"/>
    <property type="molecule type" value="Genomic_DNA"/>
</dbReference>
<evidence type="ECO:0000256" key="1">
    <source>
        <dbReference type="SAM" id="MobiDB-lite"/>
    </source>
</evidence>
<dbReference type="OrthoDB" id="2667109at2"/>